<sequence length="23" mass="2763">MIESRRMKCCVLVEHVGFYFCVI</sequence>
<proteinExistence type="predicted"/>
<evidence type="ECO:0000313" key="1">
    <source>
        <dbReference type="EMBL" id="CAH1391115.1"/>
    </source>
</evidence>
<dbReference type="Proteomes" id="UP001152798">
    <property type="component" value="Chromosome 1"/>
</dbReference>
<dbReference type="EMBL" id="OV725077">
    <property type="protein sequence ID" value="CAH1391115.1"/>
    <property type="molecule type" value="Genomic_DNA"/>
</dbReference>
<accession>A0A9P0E588</accession>
<keyword evidence="2" id="KW-1185">Reference proteome</keyword>
<organism evidence="1 2">
    <name type="scientific">Nezara viridula</name>
    <name type="common">Southern green stink bug</name>
    <name type="synonym">Cimex viridulus</name>
    <dbReference type="NCBI Taxonomy" id="85310"/>
    <lineage>
        <taxon>Eukaryota</taxon>
        <taxon>Metazoa</taxon>
        <taxon>Ecdysozoa</taxon>
        <taxon>Arthropoda</taxon>
        <taxon>Hexapoda</taxon>
        <taxon>Insecta</taxon>
        <taxon>Pterygota</taxon>
        <taxon>Neoptera</taxon>
        <taxon>Paraneoptera</taxon>
        <taxon>Hemiptera</taxon>
        <taxon>Heteroptera</taxon>
        <taxon>Panheteroptera</taxon>
        <taxon>Pentatomomorpha</taxon>
        <taxon>Pentatomoidea</taxon>
        <taxon>Pentatomidae</taxon>
        <taxon>Pentatominae</taxon>
        <taxon>Nezara</taxon>
    </lineage>
</organism>
<dbReference type="AlphaFoldDB" id="A0A9P0E588"/>
<evidence type="ECO:0000313" key="2">
    <source>
        <dbReference type="Proteomes" id="UP001152798"/>
    </source>
</evidence>
<name>A0A9P0E588_NEZVI</name>
<protein>
    <submittedName>
        <fullName evidence="1">Uncharacterized protein</fullName>
    </submittedName>
</protein>
<reference evidence="1" key="1">
    <citation type="submission" date="2022-01" db="EMBL/GenBank/DDBJ databases">
        <authorList>
            <person name="King R."/>
        </authorList>
    </citation>
    <scope>NUCLEOTIDE SEQUENCE</scope>
</reference>
<gene>
    <name evidence="1" type="ORF">NEZAVI_LOCUS2194</name>
</gene>